<evidence type="ECO:0000259" key="1">
    <source>
        <dbReference type="SMART" id="SM00901"/>
    </source>
</evidence>
<feature type="domain" description="FRG" evidence="1">
    <location>
        <begin position="28"/>
        <end position="124"/>
    </location>
</feature>
<gene>
    <name evidence="2" type="ORF">F8C67_13795</name>
</gene>
<proteinExistence type="predicted"/>
<dbReference type="AlphaFoldDB" id="A0A6N6REV3"/>
<accession>A0A6N6REV3</accession>
<dbReference type="Proteomes" id="UP000468650">
    <property type="component" value="Unassembled WGS sequence"/>
</dbReference>
<organism evidence="2 3">
    <name type="scientific">Phaeocystidibacter luteus</name>
    <dbReference type="NCBI Taxonomy" id="911197"/>
    <lineage>
        <taxon>Bacteria</taxon>
        <taxon>Pseudomonadati</taxon>
        <taxon>Bacteroidota</taxon>
        <taxon>Flavobacteriia</taxon>
        <taxon>Flavobacteriales</taxon>
        <taxon>Phaeocystidibacteraceae</taxon>
        <taxon>Phaeocystidibacter</taxon>
    </lineage>
</organism>
<dbReference type="EMBL" id="WBVO01000015">
    <property type="protein sequence ID" value="KAB2805403.1"/>
    <property type="molecule type" value="Genomic_DNA"/>
</dbReference>
<dbReference type="OrthoDB" id="9816036at2"/>
<sequence length="275" mass="32316">MKTTVAKSWKDLQELLFQDTFDPRIGRYRSSYIYRGMNDSAHTLKTSLARLGGPYEHLERHLLRNFQKYALPSTLPQSSVWNVLAMAQHHGLPTRLLDWTYSPYVALHFATNDIQKYDRDGILWATNYVELNDYLPDRLKDVINREQSNTFTAEMLDSVCKDLDSLKRLEEEEFLLFLEPPSLDERIVNQFALFSLLSSSSASMDEWLEDHDSYVFRIIIPKELKWEIRDKLDQANITERVLFPGLDGLSMWLKRHYSSKNPEPDDDEMAHHDLR</sequence>
<dbReference type="Pfam" id="PF08867">
    <property type="entry name" value="FRG"/>
    <property type="match status" value="1"/>
</dbReference>
<evidence type="ECO:0000313" key="2">
    <source>
        <dbReference type="EMBL" id="KAB2805403.1"/>
    </source>
</evidence>
<name>A0A6N6REV3_9FLAO</name>
<dbReference type="RefSeq" id="WP_151668453.1">
    <property type="nucleotide sequence ID" value="NZ_WBVO01000015.1"/>
</dbReference>
<dbReference type="SMART" id="SM00901">
    <property type="entry name" value="FRG"/>
    <property type="match status" value="1"/>
</dbReference>
<dbReference type="InterPro" id="IPR014966">
    <property type="entry name" value="FRG-dom"/>
</dbReference>
<comment type="caution">
    <text evidence="2">The sequence shown here is derived from an EMBL/GenBank/DDBJ whole genome shotgun (WGS) entry which is preliminary data.</text>
</comment>
<reference evidence="2 3" key="1">
    <citation type="submission" date="2019-09" db="EMBL/GenBank/DDBJ databases">
        <title>Genomes of family Cryomorphaceae.</title>
        <authorList>
            <person name="Bowman J.P."/>
        </authorList>
    </citation>
    <scope>NUCLEOTIDE SEQUENCE [LARGE SCALE GENOMIC DNA]</scope>
    <source>
        <strain evidence="2 3">LMG 25704</strain>
    </source>
</reference>
<protein>
    <submittedName>
        <fullName evidence="2">FRG domain-containing protein</fullName>
    </submittedName>
</protein>
<evidence type="ECO:0000313" key="3">
    <source>
        <dbReference type="Proteomes" id="UP000468650"/>
    </source>
</evidence>
<keyword evidence="3" id="KW-1185">Reference proteome</keyword>